<protein>
    <recommendedName>
        <fullName evidence="3">LPS sulfotransferase NodH</fullName>
    </recommendedName>
</protein>
<organism evidence="1 2">
    <name type="scientific">Kordiimonas lacus</name>
    <dbReference type="NCBI Taxonomy" id="637679"/>
    <lineage>
        <taxon>Bacteria</taxon>
        <taxon>Pseudomonadati</taxon>
        <taxon>Pseudomonadota</taxon>
        <taxon>Alphaproteobacteria</taxon>
        <taxon>Kordiimonadales</taxon>
        <taxon>Kordiimonadaceae</taxon>
        <taxon>Kordiimonas</taxon>
    </lineage>
</organism>
<reference evidence="1 2" key="1">
    <citation type="submission" date="2016-10" db="EMBL/GenBank/DDBJ databases">
        <authorList>
            <person name="de Groot N.N."/>
        </authorList>
    </citation>
    <scope>NUCLEOTIDE SEQUENCE [LARGE SCALE GENOMIC DNA]</scope>
    <source>
        <strain evidence="1 2">CGMCC 1.9109</strain>
    </source>
</reference>
<dbReference type="Proteomes" id="UP000183685">
    <property type="component" value="Unassembled WGS sequence"/>
</dbReference>
<sequence length="239" mass="27445">MTDFHSQKFVIVTMARTGSNALVNALTRHPGIHCDYEIFHPDQIFTDGVFPGPTEVRDNDIPGFLPKVMAWNAERYPEKKVYGFKLFTDHSPVIMDQILDDPSWKKIILRRSNTLDQYLSLEIAKQSGAWSSDYAKKGHVKIDLDRDAFLTFHDDVTGVFDSIIRKLEQSGQDFLTLDYSDVAHENFKPVFDFLGLADASSATPHLSKQNPKRTASKVNHPLSLWWWLLRQGLGRFWVY</sequence>
<gene>
    <name evidence="1" type="ORF">SAMN04488071_1477</name>
</gene>
<evidence type="ECO:0000313" key="1">
    <source>
        <dbReference type="EMBL" id="SDD85119.1"/>
    </source>
</evidence>
<dbReference type="EMBL" id="FNAK01000003">
    <property type="protein sequence ID" value="SDD85119.1"/>
    <property type="molecule type" value="Genomic_DNA"/>
</dbReference>
<dbReference type="RefSeq" id="WP_068302158.1">
    <property type="nucleotide sequence ID" value="NZ_DAIOMO010000002.1"/>
</dbReference>
<evidence type="ECO:0000313" key="2">
    <source>
        <dbReference type="Proteomes" id="UP000183685"/>
    </source>
</evidence>
<accession>A0A1G6Y404</accession>
<evidence type="ECO:0008006" key="3">
    <source>
        <dbReference type="Google" id="ProtNLM"/>
    </source>
</evidence>
<dbReference type="Gene3D" id="3.40.50.300">
    <property type="entry name" value="P-loop containing nucleotide triphosphate hydrolases"/>
    <property type="match status" value="1"/>
</dbReference>
<dbReference type="SUPFAM" id="SSF52540">
    <property type="entry name" value="P-loop containing nucleoside triphosphate hydrolases"/>
    <property type="match status" value="1"/>
</dbReference>
<proteinExistence type="predicted"/>
<dbReference type="AlphaFoldDB" id="A0A1G6Y404"/>
<dbReference type="OrthoDB" id="7802556at2"/>
<dbReference type="STRING" id="637679.GCA_001550055_01158"/>
<keyword evidence="2" id="KW-1185">Reference proteome</keyword>
<dbReference type="InterPro" id="IPR027417">
    <property type="entry name" value="P-loop_NTPase"/>
</dbReference>
<name>A0A1G6Y404_9PROT</name>